<dbReference type="AlphaFoldDB" id="A0AA36GU43"/>
<keyword evidence="2" id="KW-1185">Reference proteome</keyword>
<accession>A0AA36GU43</accession>
<evidence type="ECO:0000313" key="1">
    <source>
        <dbReference type="EMBL" id="CAJ0598318.1"/>
    </source>
</evidence>
<organism evidence="1 2">
    <name type="scientific">Cylicocyclus nassatus</name>
    <name type="common">Nematode worm</name>
    <dbReference type="NCBI Taxonomy" id="53992"/>
    <lineage>
        <taxon>Eukaryota</taxon>
        <taxon>Metazoa</taxon>
        <taxon>Ecdysozoa</taxon>
        <taxon>Nematoda</taxon>
        <taxon>Chromadorea</taxon>
        <taxon>Rhabditida</taxon>
        <taxon>Rhabditina</taxon>
        <taxon>Rhabditomorpha</taxon>
        <taxon>Strongyloidea</taxon>
        <taxon>Strongylidae</taxon>
        <taxon>Cylicocyclus</taxon>
    </lineage>
</organism>
<evidence type="ECO:0000313" key="2">
    <source>
        <dbReference type="Proteomes" id="UP001176961"/>
    </source>
</evidence>
<dbReference type="EMBL" id="CATQJL010000223">
    <property type="protein sequence ID" value="CAJ0598318.1"/>
    <property type="molecule type" value="Genomic_DNA"/>
</dbReference>
<dbReference type="Proteomes" id="UP001176961">
    <property type="component" value="Unassembled WGS sequence"/>
</dbReference>
<comment type="caution">
    <text evidence="1">The sequence shown here is derived from an EMBL/GenBank/DDBJ whole genome shotgun (WGS) entry which is preliminary data.</text>
</comment>
<protein>
    <submittedName>
        <fullName evidence="1">Uncharacterized protein</fullName>
    </submittedName>
</protein>
<reference evidence="1" key="1">
    <citation type="submission" date="2023-07" db="EMBL/GenBank/DDBJ databases">
        <authorList>
            <consortium name="CYATHOMIX"/>
        </authorList>
    </citation>
    <scope>NUCLEOTIDE SEQUENCE</scope>
    <source>
        <strain evidence="1">N/A</strain>
    </source>
</reference>
<name>A0AA36GU43_CYLNA</name>
<sequence>MEDQLHLLQQAQLNHYASLTITQIIENVFQQDSCHLNHVCLPLNRTRDKANRFAYESCQKVKRDPKVLRTTTNRLYNDIAFDILKSTWKTPHARKKVLLAEFVQKGYGCRRLSFARTTNAAEVFHKKLRGLLARKTHPPFEELINACRE</sequence>
<gene>
    <name evidence="1" type="ORF">CYNAS_LOCUS10301</name>
</gene>
<proteinExistence type="predicted"/>